<dbReference type="SUPFAM" id="SSF56112">
    <property type="entry name" value="Protein kinase-like (PK-like)"/>
    <property type="match status" value="1"/>
</dbReference>
<dbReference type="RefSeq" id="WP_184839092.1">
    <property type="nucleotide sequence ID" value="NZ_BAAAVN010000021.1"/>
</dbReference>
<feature type="domain" description="Aminoglycoside phosphotransferase" evidence="1">
    <location>
        <begin position="23"/>
        <end position="208"/>
    </location>
</feature>
<dbReference type="Pfam" id="PF01636">
    <property type="entry name" value="APH"/>
    <property type="match status" value="1"/>
</dbReference>
<keyword evidence="3" id="KW-1185">Reference proteome</keyword>
<dbReference type="InterPro" id="IPR011009">
    <property type="entry name" value="Kinase-like_dom_sf"/>
</dbReference>
<dbReference type="Gene3D" id="3.90.1200.10">
    <property type="match status" value="1"/>
</dbReference>
<evidence type="ECO:0000313" key="3">
    <source>
        <dbReference type="Proteomes" id="UP000558997"/>
    </source>
</evidence>
<dbReference type="AlphaFoldDB" id="A0A841DZB1"/>
<reference evidence="2 3" key="1">
    <citation type="submission" date="2020-08" db="EMBL/GenBank/DDBJ databases">
        <title>Sequencing the genomes of 1000 actinobacteria strains.</title>
        <authorList>
            <person name="Klenk H.-P."/>
        </authorList>
    </citation>
    <scope>NUCLEOTIDE SEQUENCE [LARGE SCALE GENOMIC DNA]</scope>
    <source>
        <strain evidence="2 3">DSM 17294</strain>
    </source>
</reference>
<comment type="caution">
    <text evidence="2">The sequence shown here is derived from an EMBL/GenBank/DDBJ whole genome shotgun (WGS) entry which is preliminary data.</text>
</comment>
<dbReference type="Proteomes" id="UP000558997">
    <property type="component" value="Unassembled WGS sequence"/>
</dbReference>
<name>A0A841DZB1_9ACTN</name>
<proteinExistence type="predicted"/>
<accession>A0A841DZB1</accession>
<evidence type="ECO:0000313" key="2">
    <source>
        <dbReference type="EMBL" id="MBB5982100.1"/>
    </source>
</evidence>
<sequence>MPHIKRRPPATPGSIPAALNMFESEVRFYREIAPVVGVRVPACYESEASAEGTLLVLEDLSAWAPGAEPDAGARALRELHDRWSGQAHVRWPWLRSLGAGEDLVAALYDETWPALAERQDLSAPVRDFGARLVGRVAEVEREVERAGVLTMVHGDAAAQNLRTGPNGEVAFLDWEDVSAAPGVLDLAWFLVSSVQPDRWQEALDAYGEVVGLKQVLPSVMVQGYLTLADLPDGEGADWNARLQAAVEAL</sequence>
<organism evidence="2 3">
    <name type="scientific">Kribbella solani</name>
    <dbReference type="NCBI Taxonomy" id="236067"/>
    <lineage>
        <taxon>Bacteria</taxon>
        <taxon>Bacillati</taxon>
        <taxon>Actinomycetota</taxon>
        <taxon>Actinomycetes</taxon>
        <taxon>Propionibacteriales</taxon>
        <taxon>Kribbellaceae</taxon>
        <taxon>Kribbella</taxon>
    </lineage>
</organism>
<dbReference type="InterPro" id="IPR002575">
    <property type="entry name" value="Aminoglycoside_PTrfase"/>
</dbReference>
<evidence type="ECO:0000259" key="1">
    <source>
        <dbReference type="Pfam" id="PF01636"/>
    </source>
</evidence>
<protein>
    <recommendedName>
        <fullName evidence="1">Aminoglycoside phosphotransferase domain-containing protein</fullName>
    </recommendedName>
</protein>
<dbReference type="EMBL" id="JACHNF010000001">
    <property type="protein sequence ID" value="MBB5982100.1"/>
    <property type="molecule type" value="Genomic_DNA"/>
</dbReference>
<gene>
    <name evidence="2" type="ORF">HDA44_005441</name>
</gene>